<evidence type="ECO:0000313" key="3">
    <source>
        <dbReference type="EMBL" id="EZQ03125.1"/>
    </source>
</evidence>
<comment type="caution">
    <text evidence="3">The sequence shown here is derived from an EMBL/GenBank/DDBJ whole genome shotgun (WGS) entry which is preliminary data.</text>
</comment>
<dbReference type="Proteomes" id="UP000024332">
    <property type="component" value="Unassembled WGS sequence"/>
</dbReference>
<keyword evidence="2" id="KW-0406">Ion transport</keyword>
<accession>A0A031LML4</accession>
<evidence type="ECO:0000256" key="1">
    <source>
        <dbReference type="ARBA" id="ARBA00022448"/>
    </source>
</evidence>
<reference evidence="3 4" key="1">
    <citation type="submission" date="2014-03" db="EMBL/GenBank/DDBJ databases">
        <title>Draft genome sequence of the novel thermoacidophilic archaea Acidianus copahuensis ALE1 strain, isolated from Copahue volcanic area in Neuquen Argentina.</title>
        <authorList>
            <person name="Urbieta M.S."/>
            <person name="Rascovan N."/>
            <person name="Castro C."/>
            <person name="Revale S."/>
            <person name="Giaveno M.A."/>
            <person name="Vazquez M.P."/>
            <person name="Donati E.R."/>
        </authorList>
    </citation>
    <scope>NUCLEOTIDE SEQUENCE [LARGE SCALE GENOMIC DNA]</scope>
    <source>
        <strain evidence="3 4">ALE1</strain>
    </source>
</reference>
<keyword evidence="4" id="KW-1185">Reference proteome</keyword>
<protein>
    <recommendedName>
        <fullName evidence="5">ATPase</fullName>
    </recommendedName>
</protein>
<dbReference type="InterPro" id="IPR002843">
    <property type="entry name" value="ATPase_V0-cplx_csu/dsu"/>
</dbReference>
<dbReference type="STRING" id="1160895.CM19_09855"/>
<dbReference type="InterPro" id="IPR044911">
    <property type="entry name" value="V-type_ATPase_csu/dsu_dom_3"/>
</dbReference>
<evidence type="ECO:0000313" key="4">
    <source>
        <dbReference type="Proteomes" id="UP000024332"/>
    </source>
</evidence>
<dbReference type="SUPFAM" id="SSF103486">
    <property type="entry name" value="V-type ATP synthase subunit C"/>
    <property type="match status" value="1"/>
</dbReference>
<dbReference type="InterPro" id="IPR036079">
    <property type="entry name" value="ATPase_csu/dsu_sf"/>
</dbReference>
<organism evidence="3 4">
    <name type="scientific">Candidatus Acidianus copahuensis</name>
    <dbReference type="NCBI Taxonomy" id="1160895"/>
    <lineage>
        <taxon>Archaea</taxon>
        <taxon>Thermoproteota</taxon>
        <taxon>Thermoprotei</taxon>
        <taxon>Sulfolobales</taxon>
        <taxon>Sulfolobaceae</taxon>
        <taxon>Acidianus</taxon>
    </lineage>
</organism>
<dbReference type="AlphaFoldDB" id="A0A031LML4"/>
<keyword evidence="1" id="KW-0813">Transport</keyword>
<dbReference type="Pfam" id="PF01992">
    <property type="entry name" value="vATP-synt_AC39"/>
    <property type="match status" value="1"/>
</dbReference>
<proteinExistence type="predicted"/>
<dbReference type="GO" id="GO:0046961">
    <property type="term" value="F:proton-transporting ATPase activity, rotational mechanism"/>
    <property type="evidence" value="ECO:0007669"/>
    <property type="project" value="InterPro"/>
</dbReference>
<sequence length="320" mass="36167">MSFVSMAYITSISRLYKSKTLSRSLITEILSQSDWKEVMEILKERGFIDDIPYDISDAEVILRERAINSLTKLLNLFKSVKISSDIVNLYYYVLTLDEFKTYVSSVYNKTKIPKLYFLKLDMSASSIDELQGTTRNSIYGDALNYAISKSPKDLSQLTSLLDYFFIEKLSAVVETLKGDWKASADSIICAYKDYYSISLAIRQKLTSNAICQINQDLIKDLANSTTTDEVLDGLRRSPYSKFMNLSNIYVALSSLNKLAKSYARRGAIDSFMGSPFSPITALGISEIIRLDLEDLIIILNGLKLGISKDEIKDKLSFQMI</sequence>
<evidence type="ECO:0000256" key="2">
    <source>
        <dbReference type="ARBA" id="ARBA00023065"/>
    </source>
</evidence>
<dbReference type="OrthoDB" id="42558at2157"/>
<dbReference type="Gene3D" id="1.10.132.50">
    <property type="entry name" value="ATP synthase (C/AC39) subunit, domain 3"/>
    <property type="match status" value="1"/>
</dbReference>
<evidence type="ECO:0008006" key="5">
    <source>
        <dbReference type="Google" id="ProtNLM"/>
    </source>
</evidence>
<dbReference type="RefSeq" id="WP_048100173.1">
    <property type="nucleotide sequence ID" value="NZ_JFZT01000048.1"/>
</dbReference>
<name>A0A031LML4_9CREN</name>
<gene>
    <name evidence="3" type="ORF">CM19_09855</name>
</gene>
<dbReference type="EMBL" id="JFZT01000048">
    <property type="protein sequence ID" value="EZQ03125.1"/>
    <property type="molecule type" value="Genomic_DNA"/>
</dbReference>